<reference evidence="1 2" key="1">
    <citation type="submission" date="2017-10" db="EMBL/GenBank/DDBJ databases">
        <authorList>
            <person name="Banno H."/>
            <person name="Chua N.-H."/>
        </authorList>
    </citation>
    <scope>NUCLEOTIDE SEQUENCE [LARGE SCALE GENOMIC DNA]</scope>
    <source>
        <strain evidence="1">Vibrio tapetis CECT4600</strain>
    </source>
</reference>
<dbReference type="Proteomes" id="UP000235828">
    <property type="component" value="Chromosome A"/>
</dbReference>
<dbReference type="KEGG" id="vta:A0488"/>
<organism evidence="1 2">
    <name type="scientific">Vibrio tapetis subsp. tapetis</name>
    <dbReference type="NCBI Taxonomy" id="1671868"/>
    <lineage>
        <taxon>Bacteria</taxon>
        <taxon>Pseudomonadati</taxon>
        <taxon>Pseudomonadota</taxon>
        <taxon>Gammaproteobacteria</taxon>
        <taxon>Vibrionales</taxon>
        <taxon>Vibrionaceae</taxon>
        <taxon>Vibrio</taxon>
    </lineage>
</organism>
<keyword evidence="2" id="KW-1185">Reference proteome</keyword>
<dbReference type="EMBL" id="LT960611">
    <property type="protein sequence ID" value="SON48467.1"/>
    <property type="molecule type" value="Genomic_DNA"/>
</dbReference>
<accession>A0A2N8Z9A2</accession>
<proteinExistence type="predicted"/>
<sequence>MLLNFTHYQFIGMYSRTSLPFAHIIIGCITALSDRLLNQEATANGKRQTAKNGGIHV</sequence>
<evidence type="ECO:0000313" key="1">
    <source>
        <dbReference type="EMBL" id="SON48467.1"/>
    </source>
</evidence>
<evidence type="ECO:0000313" key="2">
    <source>
        <dbReference type="Proteomes" id="UP000235828"/>
    </source>
</evidence>
<dbReference type="AlphaFoldDB" id="A0A2N8Z9A2"/>
<name>A0A2N8Z9A2_9VIBR</name>
<gene>
    <name evidence="1" type="ORF">VTAP4600_A0488</name>
</gene>
<protein>
    <submittedName>
        <fullName evidence="1">Uncharacterized protein</fullName>
    </submittedName>
</protein>